<name>A0A6A6PNY8_9PEZI</name>
<gene>
    <name evidence="1" type="ORF">BDY17DRAFT_325866</name>
</gene>
<dbReference type="Proteomes" id="UP000799767">
    <property type="component" value="Unassembled WGS sequence"/>
</dbReference>
<dbReference type="RefSeq" id="XP_033587723.1">
    <property type="nucleotide sequence ID" value="XM_033737421.1"/>
</dbReference>
<dbReference type="GeneID" id="54478423"/>
<protein>
    <submittedName>
        <fullName evidence="1">Uncharacterized protein</fullName>
    </submittedName>
</protein>
<dbReference type="AlphaFoldDB" id="A0A6A6PNY8"/>
<evidence type="ECO:0000313" key="2">
    <source>
        <dbReference type="Proteomes" id="UP000799767"/>
    </source>
</evidence>
<dbReference type="OrthoDB" id="10589435at2759"/>
<reference evidence="1" key="1">
    <citation type="journal article" date="2020" name="Stud. Mycol.">
        <title>101 Dothideomycetes genomes: a test case for predicting lifestyles and emergence of pathogens.</title>
        <authorList>
            <person name="Haridas S."/>
            <person name="Albert R."/>
            <person name="Binder M."/>
            <person name="Bloem J."/>
            <person name="Labutti K."/>
            <person name="Salamov A."/>
            <person name="Andreopoulos B."/>
            <person name="Baker S."/>
            <person name="Barry K."/>
            <person name="Bills G."/>
            <person name="Bluhm B."/>
            <person name="Cannon C."/>
            <person name="Castanera R."/>
            <person name="Culley D."/>
            <person name="Daum C."/>
            <person name="Ezra D."/>
            <person name="Gonzalez J."/>
            <person name="Henrissat B."/>
            <person name="Kuo A."/>
            <person name="Liang C."/>
            <person name="Lipzen A."/>
            <person name="Lutzoni F."/>
            <person name="Magnuson J."/>
            <person name="Mondo S."/>
            <person name="Nolan M."/>
            <person name="Ohm R."/>
            <person name="Pangilinan J."/>
            <person name="Park H.-J."/>
            <person name="Ramirez L."/>
            <person name="Alfaro M."/>
            <person name="Sun H."/>
            <person name="Tritt A."/>
            <person name="Yoshinaga Y."/>
            <person name="Zwiers L.-H."/>
            <person name="Turgeon B."/>
            <person name="Goodwin S."/>
            <person name="Spatafora J."/>
            <person name="Crous P."/>
            <person name="Grigoriev I."/>
        </authorList>
    </citation>
    <scope>NUCLEOTIDE SEQUENCE</scope>
    <source>
        <strain evidence="1">CBS 113389</strain>
    </source>
</reference>
<accession>A0A6A6PNY8</accession>
<proteinExistence type="predicted"/>
<dbReference type="EMBL" id="MU001638">
    <property type="protein sequence ID" value="KAF2481153.1"/>
    <property type="molecule type" value="Genomic_DNA"/>
</dbReference>
<organism evidence="1 2">
    <name type="scientific">Neohortaea acidophila</name>
    <dbReference type="NCBI Taxonomy" id="245834"/>
    <lineage>
        <taxon>Eukaryota</taxon>
        <taxon>Fungi</taxon>
        <taxon>Dikarya</taxon>
        <taxon>Ascomycota</taxon>
        <taxon>Pezizomycotina</taxon>
        <taxon>Dothideomycetes</taxon>
        <taxon>Dothideomycetidae</taxon>
        <taxon>Mycosphaerellales</taxon>
        <taxon>Teratosphaeriaceae</taxon>
        <taxon>Neohortaea</taxon>
    </lineage>
</organism>
<evidence type="ECO:0000313" key="1">
    <source>
        <dbReference type="EMBL" id="KAF2481153.1"/>
    </source>
</evidence>
<keyword evidence="2" id="KW-1185">Reference proteome</keyword>
<sequence length="315" mass="34968">MAPTFKDRMSDDADFRRAIFSQYTPAGARKLMNALGVLLPRSEYIHCGKLICESAQHTAPLAVAWPPPPPSVHNAHANGPAATFVAALWHGTRVAAFYNAVTADDEHPLGWREPSLCVEPANFPAPGMHPAPGAEGHVLVCSPCKAKRSRDFLYKLSELPFGVCTTCEKWAIANMAVGQNDCRCGPQGNNVHDHNNNEPRHMHWCRNHEVAFWDQIRIAANTEIDLRERMLRTKAPKKRGHGWTRKKGQGRAIRTPAERRLAHRVGPQLLITTPACYCGQRLGGGRHRRLNADGSQAETDRVRNCVGCNQFVRNS</sequence>